<evidence type="ECO:0000256" key="4">
    <source>
        <dbReference type="SAM" id="MobiDB-lite"/>
    </source>
</evidence>
<reference evidence="5 6" key="2">
    <citation type="journal article" date="2016" name="Environ. Microbiol. Rep.">
        <title>Metagenomic evidence for the presence of phototrophic Gemmatimonadetes bacteria in diverse environments.</title>
        <authorList>
            <person name="Zeng Y."/>
            <person name="Baumbach J."/>
            <person name="Barbosa E.G."/>
            <person name="Azevedo V."/>
            <person name="Zhang C."/>
            <person name="Koblizek M."/>
        </authorList>
    </citation>
    <scope>NUCLEOTIDE SEQUENCE [LARGE SCALE GENOMIC DNA]</scope>
    <source>
        <strain evidence="5 6">AP64</strain>
    </source>
</reference>
<feature type="repeat" description="ANK" evidence="3">
    <location>
        <begin position="100"/>
        <end position="132"/>
    </location>
</feature>
<dbReference type="PROSITE" id="PS50297">
    <property type="entry name" value="ANK_REP_REGION"/>
    <property type="match status" value="8"/>
</dbReference>
<feature type="repeat" description="ANK" evidence="3">
    <location>
        <begin position="436"/>
        <end position="462"/>
    </location>
</feature>
<feature type="repeat" description="ANK" evidence="3">
    <location>
        <begin position="547"/>
        <end position="579"/>
    </location>
</feature>
<evidence type="ECO:0000256" key="3">
    <source>
        <dbReference type="PROSITE-ProRule" id="PRU00023"/>
    </source>
</evidence>
<accession>A0A143BI34</accession>
<feature type="repeat" description="ANK" evidence="3">
    <location>
        <begin position="167"/>
        <end position="199"/>
    </location>
</feature>
<evidence type="ECO:0000256" key="1">
    <source>
        <dbReference type="ARBA" id="ARBA00022737"/>
    </source>
</evidence>
<sequence>MLPRMARQLVGGAAMVFPMALLPGWVPRLPIGPGTAPVADAAMQGDLATLRTLVAKGADVNVAQGDGMTALHWAAQRGDSAMTALLLRSKASLSTTTRVGAYQPLHVASEAGSAAVVRQLLSARANARATTAEGVTPLHLAALSGVPEAIVALLKAGADVNAIEPGWNQSPLMIAAGKGRTAAVQLLLKAGANHTLAARTMDIMASAAQDRQAKNRRDALLQQLREQQGQANNPNWMPSPAQVQAAVKASREVEQAAASAQAIAGVRAATAAEEARLAAQGGRGLDDDNPAYNELLGVQGGLTALLLAVREGEVETTVALLDGGADINQVSAGDHTSPLLMATINGHYDLAMVLIARGANPNLASDAGAAPLFAVLNKEWAPSTRTPQPAFQLQQQATYIEVMQALLTAKANPNARLSRSLWYTTYNRDNLGVDFNGATPFLRAAYATDTTAMRLLLKAGADPAIGTIKPAPRARRPGAAAPAADPSGLPPVPPGGLGILAIHAAAGVGYGTGFAGNDHRHVNDGWLPTVKMLVEELGADVNARDFAGYTPLHHAAARGDNEMIKYLVSKGATPTLVARTGQTTVDMANGPIQRTSPYLDTIKLLEGMGAKNNHRCVSC</sequence>
<gene>
    <name evidence="5" type="ORF">GEMMAAP_04230</name>
</gene>
<dbReference type="PANTHER" id="PTHR24171">
    <property type="entry name" value="ANKYRIN REPEAT DOMAIN-CONTAINING PROTEIN 39-RELATED"/>
    <property type="match status" value="1"/>
</dbReference>
<dbReference type="PROSITE" id="PS50088">
    <property type="entry name" value="ANK_REPEAT"/>
    <property type="match status" value="9"/>
</dbReference>
<dbReference type="PANTHER" id="PTHR24171:SF10">
    <property type="entry name" value="ANKYRIN REPEAT DOMAIN-CONTAINING PROTEIN 29-LIKE"/>
    <property type="match status" value="1"/>
</dbReference>
<feature type="repeat" description="ANK" evidence="3">
    <location>
        <begin position="300"/>
        <end position="332"/>
    </location>
</feature>
<dbReference type="eggNOG" id="COG0666">
    <property type="taxonomic scope" value="Bacteria"/>
</dbReference>
<feature type="compositionally biased region" description="Low complexity" evidence="4">
    <location>
        <begin position="477"/>
        <end position="487"/>
    </location>
</feature>
<reference evidence="5 6" key="1">
    <citation type="journal article" date="2014" name="Proc. Natl. Acad. Sci. U.S.A.">
        <title>Functional type 2 photosynthetic reaction centers found in the rare bacterial phylum Gemmatimonadetes.</title>
        <authorList>
            <person name="Zeng Y."/>
            <person name="Feng F."/>
            <person name="Medova H."/>
            <person name="Dean J."/>
            <person name="Koblizek M."/>
        </authorList>
    </citation>
    <scope>NUCLEOTIDE SEQUENCE [LARGE SCALE GENOMIC DNA]</scope>
    <source>
        <strain evidence="5 6">AP64</strain>
    </source>
</reference>
<dbReference type="AlphaFoldDB" id="A0A143BI34"/>
<evidence type="ECO:0000313" key="5">
    <source>
        <dbReference type="EMBL" id="AMW04261.1"/>
    </source>
</evidence>
<dbReference type="EMBL" id="CP011454">
    <property type="protein sequence ID" value="AMW04261.1"/>
    <property type="molecule type" value="Genomic_DNA"/>
</dbReference>
<organism evidence="5 6">
    <name type="scientific">Gemmatimonas phototrophica</name>
    <dbReference type="NCBI Taxonomy" id="1379270"/>
    <lineage>
        <taxon>Bacteria</taxon>
        <taxon>Pseudomonadati</taxon>
        <taxon>Gemmatimonadota</taxon>
        <taxon>Gemmatimonadia</taxon>
        <taxon>Gemmatimonadales</taxon>
        <taxon>Gemmatimonadaceae</taxon>
        <taxon>Gemmatimonas</taxon>
    </lineage>
</organism>
<dbReference type="Proteomes" id="UP000076404">
    <property type="component" value="Chromosome"/>
</dbReference>
<dbReference type="Pfam" id="PF12796">
    <property type="entry name" value="Ank_2"/>
    <property type="match status" value="2"/>
</dbReference>
<dbReference type="KEGG" id="gph:GEMMAAP_04230"/>
<keyword evidence="6" id="KW-1185">Reference proteome</keyword>
<dbReference type="SUPFAM" id="SSF48403">
    <property type="entry name" value="Ankyrin repeat"/>
    <property type="match status" value="2"/>
</dbReference>
<feature type="repeat" description="ANK" evidence="3">
    <location>
        <begin position="133"/>
        <end position="165"/>
    </location>
</feature>
<keyword evidence="2 3" id="KW-0040">ANK repeat</keyword>
<evidence type="ECO:0000256" key="2">
    <source>
        <dbReference type="ARBA" id="ARBA00023043"/>
    </source>
</evidence>
<evidence type="ECO:0000313" key="6">
    <source>
        <dbReference type="Proteomes" id="UP000076404"/>
    </source>
</evidence>
<dbReference type="Gene3D" id="1.25.40.20">
    <property type="entry name" value="Ankyrin repeat-containing domain"/>
    <property type="match status" value="5"/>
</dbReference>
<proteinExistence type="predicted"/>
<dbReference type="STRING" id="1379270.GEMMAAP_04230"/>
<feature type="region of interest" description="Disordered" evidence="4">
    <location>
        <begin position="468"/>
        <end position="488"/>
    </location>
</feature>
<feature type="repeat" description="ANK" evidence="3">
    <location>
        <begin position="334"/>
        <end position="366"/>
    </location>
</feature>
<dbReference type="SMART" id="SM00248">
    <property type="entry name" value="ANK"/>
    <property type="match status" value="9"/>
</dbReference>
<dbReference type="InterPro" id="IPR002110">
    <property type="entry name" value="Ankyrin_rpt"/>
</dbReference>
<dbReference type="PRINTS" id="PR01415">
    <property type="entry name" value="ANKYRIN"/>
</dbReference>
<dbReference type="Pfam" id="PF13637">
    <property type="entry name" value="Ank_4"/>
    <property type="match status" value="2"/>
</dbReference>
<feature type="repeat" description="ANK" evidence="3">
    <location>
        <begin position="33"/>
        <end position="65"/>
    </location>
</feature>
<name>A0A143BI34_9BACT</name>
<keyword evidence="1" id="KW-0677">Repeat</keyword>
<dbReference type="InterPro" id="IPR036770">
    <property type="entry name" value="Ankyrin_rpt-contain_sf"/>
</dbReference>
<protein>
    <submittedName>
        <fullName evidence="5">Uncharacterized protein</fullName>
    </submittedName>
</protein>
<feature type="repeat" description="ANK" evidence="3">
    <location>
        <begin position="66"/>
        <end position="98"/>
    </location>
</feature>